<dbReference type="EC" id="2.7.6.3" evidence="2"/>
<evidence type="ECO:0000256" key="4">
    <source>
        <dbReference type="ARBA" id="ARBA00022741"/>
    </source>
</evidence>
<name>A0A3B1A1Z1_9ZZZZ</name>
<dbReference type="PANTHER" id="PTHR43071">
    <property type="entry name" value="2-AMINO-4-HYDROXY-6-HYDROXYMETHYLDIHYDROPTERIDINE PYROPHOSPHOKINASE"/>
    <property type="match status" value="1"/>
</dbReference>
<dbReference type="CDD" id="cd00483">
    <property type="entry name" value="HPPK"/>
    <property type="match status" value="1"/>
</dbReference>
<keyword evidence="4" id="KW-0547">Nucleotide-binding</keyword>
<dbReference type="GO" id="GO:0005524">
    <property type="term" value="F:ATP binding"/>
    <property type="evidence" value="ECO:0007669"/>
    <property type="project" value="UniProtKB-KW"/>
</dbReference>
<comment type="pathway">
    <text evidence="1">Cofactor biosynthesis; tetrahydrofolate biosynthesis; 2-amino-4-hydroxy-6-hydroxymethyl-7,8-dihydropteridine diphosphate from 7,8-dihydroneopterin triphosphate: step 4/4.</text>
</comment>
<reference evidence="9" key="1">
    <citation type="submission" date="2018-06" db="EMBL/GenBank/DDBJ databases">
        <authorList>
            <person name="Zhirakovskaya E."/>
        </authorList>
    </citation>
    <scope>NUCLEOTIDE SEQUENCE</scope>
</reference>
<proteinExistence type="predicted"/>
<dbReference type="InterPro" id="IPR035907">
    <property type="entry name" value="Hppk_sf"/>
</dbReference>
<dbReference type="Gene3D" id="3.30.70.560">
    <property type="entry name" value="7,8-Dihydro-6-hydroxymethylpterin-pyrophosphokinase HPPK"/>
    <property type="match status" value="1"/>
</dbReference>
<evidence type="ECO:0000256" key="6">
    <source>
        <dbReference type="ARBA" id="ARBA00022840"/>
    </source>
</evidence>
<dbReference type="GO" id="GO:0046654">
    <property type="term" value="P:tetrahydrofolate biosynthetic process"/>
    <property type="evidence" value="ECO:0007669"/>
    <property type="project" value="UniProtKB-UniPathway"/>
</dbReference>
<evidence type="ECO:0000256" key="7">
    <source>
        <dbReference type="ARBA" id="ARBA00022909"/>
    </source>
</evidence>
<dbReference type="PANTHER" id="PTHR43071:SF2">
    <property type="entry name" value="2-AMINO-4-HYDROXY-6-HYDROXYMETHYLDIHYDROPTERIDINE PYROPHOSPHOKINASE"/>
    <property type="match status" value="1"/>
</dbReference>
<dbReference type="NCBIfam" id="TIGR01498">
    <property type="entry name" value="folK"/>
    <property type="match status" value="1"/>
</dbReference>
<sequence>MSPVSFKHLVHVGVGSNVEREYNIRSGVHALRERFKNVVMSTVYESAAVGFDGDPFYNLVVRFETELGIDALSVALRQIEDTHQRDRTLSNFGPRTLDIDLLLYDDVVLHQGKLQLPRDEIEKNAFVLRPLAELSGEIVHPLRDESLSAMWQQFDQARQPLTAVEFEW</sequence>
<dbReference type="InterPro" id="IPR000550">
    <property type="entry name" value="Hppk"/>
</dbReference>
<dbReference type="EMBL" id="UOFQ01000054">
    <property type="protein sequence ID" value="VAW86886.1"/>
    <property type="molecule type" value="Genomic_DNA"/>
</dbReference>
<evidence type="ECO:0000256" key="3">
    <source>
        <dbReference type="ARBA" id="ARBA00022679"/>
    </source>
</evidence>
<dbReference type="Pfam" id="PF01288">
    <property type="entry name" value="HPPK"/>
    <property type="match status" value="1"/>
</dbReference>
<keyword evidence="5 9" id="KW-0418">Kinase</keyword>
<keyword evidence="3 9" id="KW-0808">Transferase</keyword>
<evidence type="ECO:0000256" key="2">
    <source>
        <dbReference type="ARBA" id="ARBA00013253"/>
    </source>
</evidence>
<dbReference type="GO" id="GO:0003848">
    <property type="term" value="F:2-amino-4-hydroxy-6-hydroxymethyldihydropteridine diphosphokinase activity"/>
    <property type="evidence" value="ECO:0007669"/>
    <property type="project" value="UniProtKB-EC"/>
</dbReference>
<evidence type="ECO:0000313" key="9">
    <source>
        <dbReference type="EMBL" id="VAW86886.1"/>
    </source>
</evidence>
<organism evidence="9">
    <name type="scientific">hydrothermal vent metagenome</name>
    <dbReference type="NCBI Taxonomy" id="652676"/>
    <lineage>
        <taxon>unclassified sequences</taxon>
        <taxon>metagenomes</taxon>
        <taxon>ecological metagenomes</taxon>
    </lineage>
</organism>
<protein>
    <recommendedName>
        <fullName evidence="2">2-amino-4-hydroxy-6-hydroxymethyldihydropteridine diphosphokinase</fullName>
        <ecNumber evidence="2">2.7.6.3</ecNumber>
    </recommendedName>
</protein>
<keyword evidence="6" id="KW-0067">ATP-binding</keyword>
<evidence type="ECO:0000259" key="8">
    <source>
        <dbReference type="PROSITE" id="PS50108"/>
    </source>
</evidence>
<evidence type="ECO:0000256" key="5">
    <source>
        <dbReference type="ARBA" id="ARBA00022777"/>
    </source>
</evidence>
<feature type="domain" description="CRIB" evidence="8">
    <location>
        <begin position="1"/>
        <end position="13"/>
    </location>
</feature>
<accession>A0A3B1A1Z1</accession>
<dbReference type="UniPathway" id="UPA00077">
    <property type="reaction ID" value="UER00155"/>
</dbReference>
<dbReference type="GO" id="GO:0016301">
    <property type="term" value="F:kinase activity"/>
    <property type="evidence" value="ECO:0007669"/>
    <property type="project" value="UniProtKB-KW"/>
</dbReference>
<dbReference type="PROSITE" id="PS50108">
    <property type="entry name" value="CRIB"/>
    <property type="match status" value="1"/>
</dbReference>
<dbReference type="InterPro" id="IPR000095">
    <property type="entry name" value="CRIB_dom"/>
</dbReference>
<dbReference type="GO" id="GO:0046656">
    <property type="term" value="P:folic acid biosynthetic process"/>
    <property type="evidence" value="ECO:0007669"/>
    <property type="project" value="UniProtKB-KW"/>
</dbReference>
<dbReference type="SUPFAM" id="SSF55083">
    <property type="entry name" value="6-hydroxymethyl-7,8-dihydropterin pyrophosphokinase, HPPK"/>
    <property type="match status" value="1"/>
</dbReference>
<keyword evidence="7" id="KW-0289">Folate biosynthesis</keyword>
<evidence type="ECO:0000256" key="1">
    <source>
        <dbReference type="ARBA" id="ARBA00005051"/>
    </source>
</evidence>
<gene>
    <name evidence="9" type="ORF">MNBD_GAMMA17-765</name>
</gene>
<dbReference type="AlphaFoldDB" id="A0A3B1A1Z1"/>